<reference evidence="4" key="2">
    <citation type="submission" date="2023-06" db="EMBL/GenBank/DDBJ databases">
        <authorList>
            <consortium name="Lawrence Berkeley National Laboratory"/>
            <person name="Haridas S."/>
            <person name="Hensen N."/>
            <person name="Bonometti L."/>
            <person name="Westerberg I."/>
            <person name="Brannstrom I.O."/>
            <person name="Guillou S."/>
            <person name="Cros-Aarteil S."/>
            <person name="Calhoun S."/>
            <person name="Kuo A."/>
            <person name="Mondo S."/>
            <person name="Pangilinan J."/>
            <person name="Riley R."/>
            <person name="Labutti K."/>
            <person name="Andreopoulos B."/>
            <person name="Lipzen A."/>
            <person name="Chen C."/>
            <person name="Yanf M."/>
            <person name="Daum C."/>
            <person name="Ng V."/>
            <person name="Clum A."/>
            <person name="Steindorff A."/>
            <person name="Ohm R."/>
            <person name="Martin F."/>
            <person name="Silar P."/>
            <person name="Natvig D."/>
            <person name="Lalanne C."/>
            <person name="Gautier V."/>
            <person name="Ament-Velasquez S.L."/>
            <person name="Kruys A."/>
            <person name="Hutchinson M.I."/>
            <person name="Powell A.J."/>
            <person name="Barry K."/>
            <person name="Miller A.N."/>
            <person name="Grigoriev I.V."/>
            <person name="Debuchy R."/>
            <person name="Gladieux P."/>
            <person name="Thoren M.H."/>
            <person name="Johannesson H."/>
        </authorList>
    </citation>
    <scope>NUCLEOTIDE SEQUENCE</scope>
    <source>
        <strain evidence="4">CBS 958.72</strain>
    </source>
</reference>
<dbReference type="InterPro" id="IPR001138">
    <property type="entry name" value="Zn2Cys6_DnaBD"/>
</dbReference>
<feature type="compositionally biased region" description="Pro residues" evidence="2">
    <location>
        <begin position="257"/>
        <end position="275"/>
    </location>
</feature>
<dbReference type="PROSITE" id="PS50048">
    <property type="entry name" value="ZN2_CY6_FUNGAL_2"/>
    <property type="match status" value="1"/>
</dbReference>
<dbReference type="SUPFAM" id="SSF57701">
    <property type="entry name" value="Zn2/Cys6 DNA-binding domain"/>
    <property type="match status" value="1"/>
</dbReference>
<sequence>MTSPADPKRIPNLSILQPSGFLVLGRQLRHAACDRCRSQKLRCQYDGPDKIPNLAYHNGIPDMPCQRCQRAGTECVQSPTVRVGRPLSSNKEGRTQKAKRRQATSRSSPSSVTGTEGSTISHLPNIHTGQDKRLKCSEGDAAAVGAPQIHEMSQLHLDFEFNMLDLTSFGPSPPDLGGQQMCLPNATSSTTDLTQHVNDPLGQNLRDVDMHRTSEQYQMHSLTPNSLNTAFSDPHMFVFDQSPISDDTMFDMTFPAAVPPPENPGLGLTPPPSLPPYQHRKPSLDLGTLPPKDVQEPPPQPSAATDDSRHCMGPRASANLDATVQKIFTVSASLYSLAAETARISKPTSHPFGCEGYPVEGILCVTQSFVDILELFVPATCSDCVTEFGLREPQTPTDTSESGFGGQPETNVKPEEQQLTGGDGPGHHVALPDVHTTLAIVSCYTRLMCIYSNLIQYMHDAFQPGAAHGQSRMANLPGLKFGRIQIQQDCALQALLLVQLGAHLMERIDRLLGALASLTGGESQGGSRVVTPPSPGGPGRPGSSSPYSRPTGAVQRVSHVQSMLELAVRQDDHESMLAGRRGIGSLKGDFGLLEQMLRQG</sequence>
<feature type="region of interest" description="Disordered" evidence="2">
    <location>
        <begin position="79"/>
        <end position="134"/>
    </location>
</feature>
<protein>
    <recommendedName>
        <fullName evidence="3">Zn(2)-C6 fungal-type domain-containing protein</fullName>
    </recommendedName>
</protein>
<feature type="domain" description="Zn(2)-C6 fungal-type" evidence="3">
    <location>
        <begin position="32"/>
        <end position="77"/>
    </location>
</feature>
<keyword evidence="5" id="KW-1185">Reference proteome</keyword>
<evidence type="ECO:0000313" key="4">
    <source>
        <dbReference type="EMBL" id="KAK3369511.1"/>
    </source>
</evidence>
<evidence type="ECO:0000259" key="3">
    <source>
        <dbReference type="PROSITE" id="PS50048"/>
    </source>
</evidence>
<organism evidence="4 5">
    <name type="scientific">Lasiosphaeria ovina</name>
    <dbReference type="NCBI Taxonomy" id="92902"/>
    <lineage>
        <taxon>Eukaryota</taxon>
        <taxon>Fungi</taxon>
        <taxon>Dikarya</taxon>
        <taxon>Ascomycota</taxon>
        <taxon>Pezizomycotina</taxon>
        <taxon>Sordariomycetes</taxon>
        <taxon>Sordariomycetidae</taxon>
        <taxon>Sordariales</taxon>
        <taxon>Lasiosphaeriaceae</taxon>
        <taxon>Lasiosphaeria</taxon>
    </lineage>
</organism>
<feature type="compositionally biased region" description="Low complexity" evidence="2">
    <location>
        <begin position="541"/>
        <end position="552"/>
    </location>
</feature>
<accession>A0AAE0K4Y6</accession>
<reference evidence="4" key="1">
    <citation type="journal article" date="2023" name="Mol. Phylogenet. Evol.">
        <title>Genome-scale phylogeny and comparative genomics of the fungal order Sordariales.</title>
        <authorList>
            <person name="Hensen N."/>
            <person name="Bonometti L."/>
            <person name="Westerberg I."/>
            <person name="Brannstrom I.O."/>
            <person name="Guillou S."/>
            <person name="Cros-Aarteil S."/>
            <person name="Calhoun S."/>
            <person name="Haridas S."/>
            <person name="Kuo A."/>
            <person name="Mondo S."/>
            <person name="Pangilinan J."/>
            <person name="Riley R."/>
            <person name="LaButti K."/>
            <person name="Andreopoulos B."/>
            <person name="Lipzen A."/>
            <person name="Chen C."/>
            <person name="Yan M."/>
            <person name="Daum C."/>
            <person name="Ng V."/>
            <person name="Clum A."/>
            <person name="Steindorff A."/>
            <person name="Ohm R.A."/>
            <person name="Martin F."/>
            <person name="Silar P."/>
            <person name="Natvig D.O."/>
            <person name="Lalanne C."/>
            <person name="Gautier V."/>
            <person name="Ament-Velasquez S.L."/>
            <person name="Kruys A."/>
            <person name="Hutchinson M.I."/>
            <person name="Powell A.J."/>
            <person name="Barry K."/>
            <person name="Miller A.N."/>
            <person name="Grigoriev I.V."/>
            <person name="Debuchy R."/>
            <person name="Gladieux P."/>
            <person name="Hiltunen Thoren M."/>
            <person name="Johannesson H."/>
        </authorList>
    </citation>
    <scope>NUCLEOTIDE SEQUENCE</scope>
    <source>
        <strain evidence="4">CBS 958.72</strain>
    </source>
</reference>
<evidence type="ECO:0000313" key="5">
    <source>
        <dbReference type="Proteomes" id="UP001287356"/>
    </source>
</evidence>
<dbReference type="EMBL" id="JAULSN010000006">
    <property type="protein sequence ID" value="KAK3369511.1"/>
    <property type="molecule type" value="Genomic_DNA"/>
</dbReference>
<dbReference type="InterPro" id="IPR036864">
    <property type="entry name" value="Zn2-C6_fun-type_DNA-bd_sf"/>
</dbReference>
<feature type="region of interest" description="Disordered" evidence="2">
    <location>
        <begin position="520"/>
        <end position="553"/>
    </location>
</feature>
<evidence type="ECO:0000256" key="1">
    <source>
        <dbReference type="ARBA" id="ARBA00023242"/>
    </source>
</evidence>
<dbReference type="AlphaFoldDB" id="A0AAE0K4Y6"/>
<dbReference type="Gene3D" id="4.10.240.10">
    <property type="entry name" value="Zn(2)-C6 fungal-type DNA-binding domain"/>
    <property type="match status" value="1"/>
</dbReference>
<gene>
    <name evidence="4" type="ORF">B0T24DRAFT_668951</name>
</gene>
<dbReference type="GO" id="GO:0008270">
    <property type="term" value="F:zinc ion binding"/>
    <property type="evidence" value="ECO:0007669"/>
    <property type="project" value="InterPro"/>
</dbReference>
<dbReference type="SMART" id="SM00066">
    <property type="entry name" value="GAL4"/>
    <property type="match status" value="1"/>
</dbReference>
<name>A0AAE0K4Y6_9PEZI</name>
<feature type="compositionally biased region" description="Polar residues" evidence="2">
    <location>
        <begin position="104"/>
        <end position="122"/>
    </location>
</feature>
<keyword evidence="1" id="KW-0539">Nucleus</keyword>
<dbReference type="CDD" id="cd00067">
    <property type="entry name" value="GAL4"/>
    <property type="match status" value="1"/>
</dbReference>
<feature type="region of interest" description="Disordered" evidence="2">
    <location>
        <begin position="390"/>
        <end position="426"/>
    </location>
</feature>
<comment type="caution">
    <text evidence="4">The sequence shown here is derived from an EMBL/GenBank/DDBJ whole genome shotgun (WGS) entry which is preliminary data.</text>
</comment>
<dbReference type="GO" id="GO:0000981">
    <property type="term" value="F:DNA-binding transcription factor activity, RNA polymerase II-specific"/>
    <property type="evidence" value="ECO:0007669"/>
    <property type="project" value="InterPro"/>
</dbReference>
<evidence type="ECO:0000256" key="2">
    <source>
        <dbReference type="SAM" id="MobiDB-lite"/>
    </source>
</evidence>
<proteinExistence type="predicted"/>
<feature type="region of interest" description="Disordered" evidence="2">
    <location>
        <begin position="255"/>
        <end position="314"/>
    </location>
</feature>
<dbReference type="Proteomes" id="UP001287356">
    <property type="component" value="Unassembled WGS sequence"/>
</dbReference>
<dbReference type="Pfam" id="PF00172">
    <property type="entry name" value="Zn_clus"/>
    <property type="match status" value="1"/>
</dbReference>